<accession>A0AA90P5N9</accession>
<name>A0AA90P5N9_9BACI</name>
<dbReference type="RefSeq" id="WP_305163054.1">
    <property type="nucleotide sequence ID" value="NZ_JAUUTP010000064.1"/>
</dbReference>
<dbReference type="AlphaFoldDB" id="A0AA90P5N9"/>
<comment type="caution">
    <text evidence="1">The sequence shown here is derived from an EMBL/GenBank/DDBJ whole genome shotgun (WGS) entry which is preliminary data.</text>
</comment>
<proteinExistence type="predicted"/>
<dbReference type="Proteomes" id="UP001178277">
    <property type="component" value="Unassembled WGS sequence"/>
</dbReference>
<evidence type="ECO:0000313" key="1">
    <source>
        <dbReference type="EMBL" id="MDP1422075.1"/>
    </source>
</evidence>
<dbReference type="EMBL" id="JAUUTP010000064">
    <property type="protein sequence ID" value="MDP1422075.1"/>
    <property type="molecule type" value="Genomic_DNA"/>
</dbReference>
<sequence>MSDYRKKMFRGAKVEDCILDFIDMEKELSRTLETADEQERQLLLGMSKAYRLIVNRLVREFDYPKGGDSVNVKIKELISSLKRRISAAKEESKNNLTDLVNGMYYADIPEEAKDEIAKVPQELHLFEGMAVGYEKIIIDLELLLESSDHDKISHIEISVAKYKKIADMLKDKFKEDEGDLRSGYIQGEMAAYVMIREEIQIIFNVSRTEVT</sequence>
<reference evidence="1" key="1">
    <citation type="submission" date="2023-07" db="EMBL/GenBank/DDBJ databases">
        <title>Murine gut Bacillus species.</title>
        <authorList>
            <person name="Gutman E."/>
            <person name="Hashuel R."/>
            <person name="Litvak Y."/>
        </authorList>
    </citation>
    <scope>NUCLEOTIDE SEQUENCE</scope>
    <source>
        <strain evidence="1">RU283</strain>
    </source>
</reference>
<protein>
    <submittedName>
        <fullName evidence="1">Uncharacterized protein</fullName>
    </submittedName>
</protein>
<evidence type="ECO:0000313" key="2">
    <source>
        <dbReference type="Proteomes" id="UP001178277"/>
    </source>
</evidence>
<gene>
    <name evidence="1" type="ORF">Q8G35_27910</name>
</gene>
<organism evidence="1 2">
    <name type="scientific">Peribacillus simplex</name>
    <dbReference type="NCBI Taxonomy" id="1478"/>
    <lineage>
        <taxon>Bacteria</taxon>
        <taxon>Bacillati</taxon>
        <taxon>Bacillota</taxon>
        <taxon>Bacilli</taxon>
        <taxon>Bacillales</taxon>
        <taxon>Bacillaceae</taxon>
        <taxon>Peribacillus</taxon>
    </lineage>
</organism>